<dbReference type="Proteomes" id="UP001457282">
    <property type="component" value="Unassembled WGS sequence"/>
</dbReference>
<evidence type="ECO:0000313" key="2">
    <source>
        <dbReference type="EMBL" id="KAK9940282.1"/>
    </source>
</evidence>
<dbReference type="EMBL" id="JBEDUW010000003">
    <property type="protein sequence ID" value="KAK9940282.1"/>
    <property type="molecule type" value="Genomic_DNA"/>
</dbReference>
<sequence length="78" mass="8543">MENREFNSNFSRKQSLPPPRRGQIKIRIFKTVVSMVGGFIRKPVEDGGSSSSNPQTPAETPSGYCSDAQSDGSDNPIR</sequence>
<reference evidence="2 3" key="1">
    <citation type="journal article" date="2023" name="G3 (Bethesda)">
        <title>A chromosome-length genome assembly and annotation of blackberry (Rubus argutus, cv. 'Hillquist').</title>
        <authorList>
            <person name="Bruna T."/>
            <person name="Aryal R."/>
            <person name="Dudchenko O."/>
            <person name="Sargent D.J."/>
            <person name="Mead D."/>
            <person name="Buti M."/>
            <person name="Cavallini A."/>
            <person name="Hytonen T."/>
            <person name="Andres J."/>
            <person name="Pham M."/>
            <person name="Weisz D."/>
            <person name="Mascagni F."/>
            <person name="Usai G."/>
            <person name="Natali L."/>
            <person name="Bassil N."/>
            <person name="Fernandez G.E."/>
            <person name="Lomsadze A."/>
            <person name="Armour M."/>
            <person name="Olukolu B."/>
            <person name="Poorten T."/>
            <person name="Britton C."/>
            <person name="Davik J."/>
            <person name="Ashrafi H."/>
            <person name="Aiden E.L."/>
            <person name="Borodovsky M."/>
            <person name="Worthington M."/>
        </authorList>
    </citation>
    <scope>NUCLEOTIDE SEQUENCE [LARGE SCALE GENOMIC DNA]</scope>
    <source>
        <strain evidence="2">PI 553951</strain>
    </source>
</reference>
<organism evidence="2 3">
    <name type="scientific">Rubus argutus</name>
    <name type="common">Southern blackberry</name>
    <dbReference type="NCBI Taxonomy" id="59490"/>
    <lineage>
        <taxon>Eukaryota</taxon>
        <taxon>Viridiplantae</taxon>
        <taxon>Streptophyta</taxon>
        <taxon>Embryophyta</taxon>
        <taxon>Tracheophyta</taxon>
        <taxon>Spermatophyta</taxon>
        <taxon>Magnoliopsida</taxon>
        <taxon>eudicotyledons</taxon>
        <taxon>Gunneridae</taxon>
        <taxon>Pentapetalae</taxon>
        <taxon>rosids</taxon>
        <taxon>fabids</taxon>
        <taxon>Rosales</taxon>
        <taxon>Rosaceae</taxon>
        <taxon>Rosoideae</taxon>
        <taxon>Rosoideae incertae sedis</taxon>
        <taxon>Rubus</taxon>
    </lineage>
</organism>
<evidence type="ECO:0000313" key="3">
    <source>
        <dbReference type="Proteomes" id="UP001457282"/>
    </source>
</evidence>
<gene>
    <name evidence="2" type="ORF">M0R45_016950</name>
</gene>
<evidence type="ECO:0000256" key="1">
    <source>
        <dbReference type="SAM" id="MobiDB-lite"/>
    </source>
</evidence>
<proteinExistence type="predicted"/>
<feature type="region of interest" description="Disordered" evidence="1">
    <location>
        <begin position="1"/>
        <end position="22"/>
    </location>
</feature>
<protein>
    <submittedName>
        <fullName evidence="2">Uncharacterized protein</fullName>
    </submittedName>
</protein>
<feature type="compositionally biased region" description="Polar residues" evidence="1">
    <location>
        <begin position="67"/>
        <end position="78"/>
    </location>
</feature>
<accession>A0AAW1XUN3</accession>
<name>A0AAW1XUN3_RUBAR</name>
<comment type="caution">
    <text evidence="2">The sequence shown here is derived from an EMBL/GenBank/DDBJ whole genome shotgun (WGS) entry which is preliminary data.</text>
</comment>
<feature type="region of interest" description="Disordered" evidence="1">
    <location>
        <begin position="41"/>
        <end position="78"/>
    </location>
</feature>
<feature type="compositionally biased region" description="Polar residues" evidence="1">
    <location>
        <begin position="1"/>
        <end position="14"/>
    </location>
</feature>
<dbReference type="AlphaFoldDB" id="A0AAW1XUN3"/>
<keyword evidence="3" id="KW-1185">Reference proteome</keyword>
<feature type="compositionally biased region" description="Polar residues" evidence="1">
    <location>
        <begin position="48"/>
        <end position="59"/>
    </location>
</feature>